<dbReference type="OrthoDB" id="64353at2759"/>
<evidence type="ECO:0000313" key="3">
    <source>
        <dbReference type="EMBL" id="EFC35219.1"/>
    </source>
</evidence>
<dbReference type="GO" id="GO:0005847">
    <property type="term" value="C:mRNA cleavage and polyadenylation specificity factor complex"/>
    <property type="evidence" value="ECO:0007669"/>
    <property type="project" value="InterPro"/>
</dbReference>
<name>D2W6T3_NAEGR</name>
<dbReference type="InterPro" id="IPR025069">
    <property type="entry name" value="Cpsf2_C"/>
</dbReference>
<dbReference type="GeneID" id="8847800"/>
<comment type="similarity">
    <text evidence="1">Belongs to the metallo-beta-lactamase superfamily. RNA-metabolizing metallo-beta-lactamase-like family. CPSF2/YSH1 subfamily.</text>
</comment>
<dbReference type="PANTHER" id="PTHR45922:SF1">
    <property type="entry name" value="CLEAVAGE AND POLYADENYLATION SPECIFICITY FACTOR SUBUNIT 2"/>
    <property type="match status" value="1"/>
</dbReference>
<organism evidence="4">
    <name type="scientific">Naegleria gruberi</name>
    <name type="common">Amoeba</name>
    <dbReference type="NCBI Taxonomy" id="5762"/>
    <lineage>
        <taxon>Eukaryota</taxon>
        <taxon>Discoba</taxon>
        <taxon>Heterolobosea</taxon>
        <taxon>Tetramitia</taxon>
        <taxon>Eutetramitia</taxon>
        <taxon>Vahlkampfiidae</taxon>
        <taxon>Naegleria</taxon>
    </lineage>
</organism>
<evidence type="ECO:0000313" key="4">
    <source>
        <dbReference type="Proteomes" id="UP000006671"/>
    </source>
</evidence>
<dbReference type="RefSeq" id="XP_002667963.1">
    <property type="nucleotide sequence ID" value="XM_002667917.1"/>
</dbReference>
<evidence type="ECO:0000259" key="2">
    <source>
        <dbReference type="Pfam" id="PF13299"/>
    </source>
</evidence>
<keyword evidence="1" id="KW-0539">Nucleus</keyword>
<dbReference type="Proteomes" id="UP000006671">
    <property type="component" value="Unassembled WGS sequence"/>
</dbReference>
<accession>D2W6T3</accession>
<comment type="subcellular location">
    <subcellularLocation>
        <location evidence="1">Nucleus</location>
    </subcellularLocation>
</comment>
<feature type="domain" description="Cleavage and polyadenylation specificity factor 2 C-terminal" evidence="2">
    <location>
        <begin position="26"/>
        <end position="97"/>
    </location>
</feature>
<evidence type="ECO:0000256" key="1">
    <source>
        <dbReference type="RuleBase" id="RU365006"/>
    </source>
</evidence>
<dbReference type="VEuPathDB" id="AmoebaDB:NAEGRDRAFT_77127"/>
<reference evidence="3 4" key="1">
    <citation type="journal article" date="2010" name="Cell">
        <title>The genome of Naegleria gruberi illuminates early eukaryotic versatility.</title>
        <authorList>
            <person name="Fritz-Laylin L.K."/>
            <person name="Prochnik S.E."/>
            <person name="Ginger M.L."/>
            <person name="Dacks J.B."/>
            <person name="Carpenter M.L."/>
            <person name="Field M.C."/>
            <person name="Kuo A."/>
            <person name="Paredez A."/>
            <person name="Chapman J."/>
            <person name="Pham J."/>
            <person name="Shu S."/>
            <person name="Neupane R."/>
            <person name="Cipriano M."/>
            <person name="Mancuso J."/>
            <person name="Tu H."/>
            <person name="Salamov A."/>
            <person name="Lindquist E."/>
            <person name="Shapiro H."/>
            <person name="Lucas S."/>
            <person name="Grigoriev I.V."/>
            <person name="Cande W.Z."/>
            <person name="Fulton C."/>
            <person name="Rokhsar D.S."/>
            <person name="Dawson S.C."/>
        </authorList>
    </citation>
    <scope>NUCLEOTIDE SEQUENCE [LARGE SCALE GENOMIC DNA]</scope>
    <source>
        <strain evidence="3 4">NEG-M</strain>
    </source>
</reference>
<dbReference type="GO" id="GO:0006398">
    <property type="term" value="P:mRNA 3'-end processing by stem-loop binding and cleavage"/>
    <property type="evidence" value="ECO:0007669"/>
    <property type="project" value="InterPro"/>
</dbReference>
<dbReference type="STRING" id="5762.D2W6T3"/>
<dbReference type="EMBL" id="GG739555">
    <property type="protein sequence ID" value="EFC35219.1"/>
    <property type="molecule type" value="Genomic_DNA"/>
</dbReference>
<dbReference type="GO" id="GO:0003723">
    <property type="term" value="F:RNA binding"/>
    <property type="evidence" value="ECO:0007669"/>
    <property type="project" value="UniProtKB-KW"/>
</dbReference>
<dbReference type="Pfam" id="PF13299">
    <property type="entry name" value="CPSF100_C"/>
    <property type="match status" value="1"/>
</dbReference>
<dbReference type="PANTHER" id="PTHR45922">
    <property type="entry name" value="CLEAVAGE AND POLYADENYLATION SPECIFICITY FACTOR SUBUNIT 2"/>
    <property type="match status" value="1"/>
</dbReference>
<dbReference type="InterPro" id="IPR027075">
    <property type="entry name" value="CPSF2"/>
</dbReference>
<keyword evidence="1" id="KW-0507">mRNA processing</keyword>
<proteinExistence type="inferred from homology"/>
<dbReference type="InParanoid" id="D2W6T3"/>
<keyword evidence="4" id="KW-1185">Reference proteome</keyword>
<protein>
    <recommendedName>
        <fullName evidence="1">Cleavage and polyadenylation specificity factor subunit 2</fullName>
    </recommendedName>
    <alternativeName>
        <fullName evidence="1">Cleavage and polyadenylation specificity factor 100 kDa subunit</fullName>
    </alternativeName>
</protein>
<sequence>MAYIEGIYRVEEGSDIPCIHPNPKPKGHPTMLIGDLKLNQFFKLLKESGLSAEFQQGGVLVCNDEVMLQKDKKSGEIQVFGSLSPTYFQVRELLYKFYSEL</sequence>
<keyword evidence="1" id="KW-0694">RNA-binding</keyword>
<dbReference type="AlphaFoldDB" id="D2W6T3"/>
<dbReference type="KEGG" id="ngr:NAEGRDRAFT_77127"/>
<gene>
    <name evidence="3" type="ORF">NAEGRDRAFT_77127</name>
</gene>